<gene>
    <name evidence="2" type="ORF">DKT77_05315</name>
</gene>
<organism evidence="2 3">
    <name type="scientific">Meridianimarinicoccus roseus</name>
    <dbReference type="NCBI Taxonomy" id="2072018"/>
    <lineage>
        <taxon>Bacteria</taxon>
        <taxon>Pseudomonadati</taxon>
        <taxon>Pseudomonadota</taxon>
        <taxon>Alphaproteobacteria</taxon>
        <taxon>Rhodobacterales</taxon>
        <taxon>Paracoccaceae</taxon>
        <taxon>Meridianimarinicoccus</taxon>
    </lineage>
</organism>
<evidence type="ECO:0000256" key="1">
    <source>
        <dbReference type="SAM" id="MobiDB-lite"/>
    </source>
</evidence>
<dbReference type="AlphaFoldDB" id="A0A2V2LKP8"/>
<evidence type="ECO:0000313" key="2">
    <source>
        <dbReference type="EMBL" id="PWR03667.1"/>
    </source>
</evidence>
<name>A0A2V2LKP8_9RHOB</name>
<feature type="region of interest" description="Disordered" evidence="1">
    <location>
        <begin position="1"/>
        <end position="42"/>
    </location>
</feature>
<dbReference type="EMBL" id="QGKU01000024">
    <property type="protein sequence ID" value="PWR03667.1"/>
    <property type="molecule type" value="Genomic_DNA"/>
</dbReference>
<comment type="caution">
    <text evidence="2">The sequence shown here is derived from an EMBL/GenBank/DDBJ whole genome shotgun (WGS) entry which is preliminary data.</text>
</comment>
<evidence type="ECO:0000313" key="3">
    <source>
        <dbReference type="Proteomes" id="UP000245680"/>
    </source>
</evidence>
<proteinExistence type="predicted"/>
<feature type="compositionally biased region" description="Pro residues" evidence="1">
    <location>
        <begin position="12"/>
        <end position="29"/>
    </location>
</feature>
<dbReference type="Proteomes" id="UP000245680">
    <property type="component" value="Unassembled WGS sequence"/>
</dbReference>
<accession>A0A2V2LKP8</accession>
<keyword evidence="3" id="KW-1185">Reference proteome</keyword>
<protein>
    <submittedName>
        <fullName evidence="2">Uncharacterized protein</fullName>
    </submittedName>
</protein>
<reference evidence="2 3" key="1">
    <citation type="submission" date="2018-05" db="EMBL/GenBank/DDBJ databases">
        <title>Rhodobacteraceae gen. nov., sp. nov. isolated from sea water.</title>
        <authorList>
            <person name="Ren Y."/>
        </authorList>
    </citation>
    <scope>NUCLEOTIDE SEQUENCE [LARGE SCALE GENOMIC DNA]</scope>
    <source>
        <strain evidence="2 3">TG-679</strain>
    </source>
</reference>
<sequence>MFALIATLPAPRALPSPQRPTTKPVPPKVPTKVTAKNPGPGPKSTAILHHGRIAEALSKPLAIVLLGGQRHDHRSLLALAGLDDTCRVLFYDQRGTRLSERVTV</sequence>